<protein>
    <submittedName>
        <fullName evidence="1">Uncharacterized protein</fullName>
    </submittedName>
</protein>
<dbReference type="EMBL" id="JACSDZ010000019">
    <property type="protein sequence ID" value="KAF7383346.1"/>
    <property type="molecule type" value="Genomic_DNA"/>
</dbReference>
<dbReference type="Proteomes" id="UP000617340">
    <property type="component" value="Unassembled WGS sequence"/>
</dbReference>
<accession>A0A834J7E9</accession>
<keyword evidence="2" id="KW-1185">Reference proteome</keyword>
<reference evidence="1" key="1">
    <citation type="journal article" date="2020" name="G3 (Bethesda)">
        <title>High-Quality Assemblies for Three Invasive Social Wasps from the &lt;i&gt;Vespula&lt;/i&gt; Genus.</title>
        <authorList>
            <person name="Harrop T.W.R."/>
            <person name="Guhlin J."/>
            <person name="McLaughlin G.M."/>
            <person name="Permina E."/>
            <person name="Stockwell P."/>
            <person name="Gilligan J."/>
            <person name="Le Lec M.F."/>
            <person name="Gruber M.A.M."/>
            <person name="Quinn O."/>
            <person name="Lovegrove M."/>
            <person name="Duncan E.J."/>
            <person name="Remnant E.J."/>
            <person name="Van Eeckhoven J."/>
            <person name="Graham B."/>
            <person name="Knapp R.A."/>
            <person name="Langford K.W."/>
            <person name="Kronenberg Z."/>
            <person name="Press M.O."/>
            <person name="Eacker S.M."/>
            <person name="Wilson-Rankin E.E."/>
            <person name="Purcell J."/>
            <person name="Lester P.J."/>
            <person name="Dearden P.K."/>
        </authorList>
    </citation>
    <scope>NUCLEOTIDE SEQUENCE</scope>
    <source>
        <strain evidence="1">Linc-1</strain>
    </source>
</reference>
<evidence type="ECO:0000313" key="1">
    <source>
        <dbReference type="EMBL" id="KAF7383346.1"/>
    </source>
</evidence>
<evidence type="ECO:0000313" key="2">
    <source>
        <dbReference type="Proteomes" id="UP000617340"/>
    </source>
</evidence>
<organism evidence="1 2">
    <name type="scientific">Vespula germanica</name>
    <name type="common">German yellow jacket</name>
    <name type="synonym">Paravespula germanica</name>
    <dbReference type="NCBI Taxonomy" id="30212"/>
    <lineage>
        <taxon>Eukaryota</taxon>
        <taxon>Metazoa</taxon>
        <taxon>Ecdysozoa</taxon>
        <taxon>Arthropoda</taxon>
        <taxon>Hexapoda</taxon>
        <taxon>Insecta</taxon>
        <taxon>Pterygota</taxon>
        <taxon>Neoptera</taxon>
        <taxon>Endopterygota</taxon>
        <taxon>Hymenoptera</taxon>
        <taxon>Apocrita</taxon>
        <taxon>Aculeata</taxon>
        <taxon>Vespoidea</taxon>
        <taxon>Vespidae</taxon>
        <taxon>Vespinae</taxon>
        <taxon>Vespula</taxon>
    </lineage>
</organism>
<name>A0A834J7E9_VESGE</name>
<comment type="caution">
    <text evidence="1">The sequence shown here is derived from an EMBL/GenBank/DDBJ whole genome shotgun (WGS) entry which is preliminary data.</text>
</comment>
<dbReference type="AlphaFoldDB" id="A0A834J7E9"/>
<sequence>MVVEEGKVRRVQLRVTRLPVQIHWILQGFSDAVEKWHSVPLFQKVGKMFNLKVALKIMGPPWLRLELCFQFDTFASEEYWLGITTEDRYVWFKCIVKIACKNSEPDPCQQLHDNENSEINRDLRIATVNELRTIANKREYLMFIERFYAL</sequence>
<gene>
    <name evidence="1" type="ORF">HZH68_015195</name>
</gene>
<proteinExistence type="predicted"/>